<dbReference type="EMBL" id="REGN01014167">
    <property type="protein sequence ID" value="RMZ92961.1"/>
    <property type="molecule type" value="Genomic_DNA"/>
</dbReference>
<name>A0A3M7P1G4_BRAPC</name>
<protein>
    <submittedName>
        <fullName evidence="2">Uncharacterized protein</fullName>
    </submittedName>
</protein>
<accession>A0A3M7P1G4</accession>
<evidence type="ECO:0000313" key="3">
    <source>
        <dbReference type="Proteomes" id="UP000276133"/>
    </source>
</evidence>
<dbReference type="Proteomes" id="UP000276133">
    <property type="component" value="Unassembled WGS sequence"/>
</dbReference>
<reference evidence="2 3" key="1">
    <citation type="journal article" date="2018" name="Sci. Rep.">
        <title>Genomic signatures of local adaptation to the degree of environmental predictability in rotifers.</title>
        <authorList>
            <person name="Franch-Gras L."/>
            <person name="Hahn C."/>
            <person name="Garcia-Roger E.M."/>
            <person name="Carmona M.J."/>
            <person name="Serra M."/>
            <person name="Gomez A."/>
        </authorList>
    </citation>
    <scope>NUCLEOTIDE SEQUENCE [LARGE SCALE GENOMIC DNA]</scope>
    <source>
        <strain evidence="2">HYR1</strain>
    </source>
</reference>
<comment type="caution">
    <text evidence="2">The sequence shown here is derived from an EMBL/GenBank/DDBJ whole genome shotgun (WGS) entry which is preliminary data.</text>
</comment>
<feature type="region of interest" description="Disordered" evidence="1">
    <location>
        <begin position="47"/>
        <end position="68"/>
    </location>
</feature>
<evidence type="ECO:0000256" key="1">
    <source>
        <dbReference type="SAM" id="MobiDB-lite"/>
    </source>
</evidence>
<feature type="compositionally biased region" description="Basic and acidic residues" evidence="1">
    <location>
        <begin position="53"/>
        <end position="68"/>
    </location>
</feature>
<keyword evidence="3" id="KW-1185">Reference proteome</keyword>
<dbReference type="AlphaFoldDB" id="A0A3M7P1G4"/>
<gene>
    <name evidence="2" type="ORF">BpHYR1_005330</name>
</gene>
<organism evidence="2 3">
    <name type="scientific">Brachionus plicatilis</name>
    <name type="common">Marine rotifer</name>
    <name type="synonym">Brachionus muelleri</name>
    <dbReference type="NCBI Taxonomy" id="10195"/>
    <lineage>
        <taxon>Eukaryota</taxon>
        <taxon>Metazoa</taxon>
        <taxon>Spiralia</taxon>
        <taxon>Gnathifera</taxon>
        <taxon>Rotifera</taxon>
        <taxon>Eurotatoria</taxon>
        <taxon>Monogononta</taxon>
        <taxon>Pseudotrocha</taxon>
        <taxon>Ploima</taxon>
        <taxon>Brachionidae</taxon>
        <taxon>Brachionus</taxon>
    </lineage>
</organism>
<sequence>MYKIIYKKDEDNTNAHLFSREYDNRLVGSDQQKFYVKRVEVEFSNETGEECDQSEHIAHKTNDVEKVD</sequence>
<proteinExistence type="predicted"/>
<evidence type="ECO:0000313" key="2">
    <source>
        <dbReference type="EMBL" id="RMZ92961.1"/>
    </source>
</evidence>